<sequence>MIQLGTITALSLKDKAPRSTDIDITPVSKDEDWGSLSPFHLGPCRTPDGTMFLNMENLWQYSKVYEDHIVNSNDIFHGEISREWYEWHLKGAGSKQAHRYPMGKDQKALFSKWGDLRLSYVSARKQIYVPEYAKLVINQPKFKRLLKEYKKGAKIVVRDYDTYDILRAYPNARSPWLEAINNPNAKFGHSFVIALALLFHDRPLWYNQWII</sequence>
<name>A0AAE8BYY6_9CAUD</name>
<reference evidence="1 2" key="1">
    <citation type="submission" date="2021-06" db="EMBL/GenBank/DDBJ databases">
        <title>Complete genome sequence of Erwinia phage pEa_SNUABM_03.</title>
        <authorList>
            <person name="Kim S.G."/>
            <person name="Park S.C."/>
        </authorList>
    </citation>
    <scope>NUCLEOTIDE SEQUENCE [LARGE SCALE GENOMIC DNA]</scope>
</reference>
<proteinExistence type="predicted"/>
<dbReference type="InterPro" id="IPR054219">
    <property type="entry name" value="DUF6939"/>
</dbReference>
<evidence type="ECO:0000313" key="1">
    <source>
        <dbReference type="EMBL" id="QZE56457.1"/>
    </source>
</evidence>
<dbReference type="Pfam" id="PF22075">
    <property type="entry name" value="DUF6939"/>
    <property type="match status" value="1"/>
</dbReference>
<dbReference type="Proteomes" id="UP000827787">
    <property type="component" value="Segment"/>
</dbReference>
<keyword evidence="2" id="KW-1185">Reference proteome</keyword>
<gene>
    <name evidence="1" type="ORF">pEaSNUABM3_00260</name>
</gene>
<evidence type="ECO:0000313" key="2">
    <source>
        <dbReference type="Proteomes" id="UP000827787"/>
    </source>
</evidence>
<accession>A0AAE8BYY6</accession>
<dbReference type="EMBL" id="MZ443770">
    <property type="protein sequence ID" value="QZE56457.1"/>
    <property type="molecule type" value="Genomic_DNA"/>
</dbReference>
<organism evidence="1 2">
    <name type="scientific">Erwinia phage pEa_SNUABM_3</name>
    <dbReference type="NCBI Taxonomy" id="2869552"/>
    <lineage>
        <taxon>Viruses</taxon>
        <taxon>Duplodnaviria</taxon>
        <taxon>Heunggongvirae</taxon>
        <taxon>Uroviricota</taxon>
        <taxon>Caudoviricetes</taxon>
        <taxon>Alexandravirus</taxon>
        <taxon>Alexandravirus SNUABM3</taxon>
    </lineage>
</organism>
<protein>
    <submittedName>
        <fullName evidence="1">Uncharacterized protein</fullName>
    </submittedName>
</protein>